<evidence type="ECO:0000259" key="1">
    <source>
        <dbReference type="Pfam" id="PF01370"/>
    </source>
</evidence>
<dbReference type="Pfam" id="PF01370">
    <property type="entry name" value="Epimerase"/>
    <property type="match status" value="1"/>
</dbReference>
<dbReference type="PANTHER" id="PTHR43245:SF54">
    <property type="entry name" value="BLL0593 PROTEIN"/>
    <property type="match status" value="1"/>
</dbReference>
<organism evidence="2 3">
    <name type="scientific">Paenibacillus sacheonensis</name>
    <dbReference type="NCBI Taxonomy" id="742054"/>
    <lineage>
        <taxon>Bacteria</taxon>
        <taxon>Bacillati</taxon>
        <taxon>Bacillota</taxon>
        <taxon>Bacilli</taxon>
        <taxon>Bacillales</taxon>
        <taxon>Paenibacillaceae</taxon>
        <taxon>Paenibacillus</taxon>
    </lineage>
</organism>
<dbReference type="OrthoDB" id="9779902at2"/>
<keyword evidence="3" id="KW-1185">Reference proteome</keyword>
<gene>
    <name evidence="2" type="ORF">GT003_23910</name>
</gene>
<sequence>MNILITGASGNLGSGLAEQLKPHHDVRLTDLAPMNADLPFYEADVREAGALDRACEGADVVIHTPAWHGIHLGTVTEQQFYELNVTGTFHMFQSAVKNRVRRVVWLSSMSVYGDDFYAYTKKLGEQLCQYYHDHHGIEVIMLRPADFTPYRTISHYGERLLHGGVDRRDVIQAVVKAVTCQSVFGAYHIERYDPFTDKQLEAYGESAVEAWENLYPGAKEVIENYDFQVPDQLHLRDLTKERQELGYEPIYNFGTFLQAFTKQGRIME</sequence>
<feature type="domain" description="NAD-dependent epimerase/dehydratase" evidence="1">
    <location>
        <begin position="3"/>
        <end position="146"/>
    </location>
</feature>
<evidence type="ECO:0000313" key="3">
    <source>
        <dbReference type="Proteomes" id="UP000558113"/>
    </source>
</evidence>
<dbReference type="Gene3D" id="3.40.50.720">
    <property type="entry name" value="NAD(P)-binding Rossmann-like Domain"/>
    <property type="match status" value="1"/>
</dbReference>
<dbReference type="EMBL" id="JAAAMU010000015">
    <property type="protein sequence ID" value="NBC72053.1"/>
    <property type="molecule type" value="Genomic_DNA"/>
</dbReference>
<dbReference type="InterPro" id="IPR036291">
    <property type="entry name" value="NAD(P)-bd_dom_sf"/>
</dbReference>
<dbReference type="AlphaFoldDB" id="A0A7X4YT31"/>
<dbReference type="Proteomes" id="UP000558113">
    <property type="component" value="Unassembled WGS sequence"/>
</dbReference>
<dbReference type="PANTHER" id="PTHR43245">
    <property type="entry name" value="BIFUNCTIONAL POLYMYXIN RESISTANCE PROTEIN ARNA"/>
    <property type="match status" value="1"/>
</dbReference>
<dbReference type="SUPFAM" id="SSF51735">
    <property type="entry name" value="NAD(P)-binding Rossmann-fold domains"/>
    <property type="match status" value="1"/>
</dbReference>
<reference evidence="2 3" key="1">
    <citation type="submission" date="2020-01" db="EMBL/GenBank/DDBJ databases">
        <title>Paenibacillus soybeanensis sp. nov. isolated from the nodules of soybean (Glycine max(L.) Merr).</title>
        <authorList>
            <person name="Wang H."/>
        </authorList>
    </citation>
    <scope>NUCLEOTIDE SEQUENCE [LARGE SCALE GENOMIC DNA]</scope>
    <source>
        <strain evidence="2 3">DSM 23054</strain>
    </source>
</reference>
<accession>A0A7X4YT31</accession>
<dbReference type="InterPro" id="IPR050177">
    <property type="entry name" value="Lipid_A_modif_metabolic_enz"/>
</dbReference>
<protein>
    <submittedName>
        <fullName evidence="2">NAD-dependent epimerase/dehydratase family protein</fullName>
    </submittedName>
</protein>
<dbReference type="RefSeq" id="WP_161702640.1">
    <property type="nucleotide sequence ID" value="NZ_JAAAMU010000015.1"/>
</dbReference>
<proteinExistence type="predicted"/>
<comment type="caution">
    <text evidence="2">The sequence shown here is derived from an EMBL/GenBank/DDBJ whole genome shotgun (WGS) entry which is preliminary data.</text>
</comment>
<evidence type="ECO:0000313" key="2">
    <source>
        <dbReference type="EMBL" id="NBC72053.1"/>
    </source>
</evidence>
<name>A0A7X4YT31_9BACL</name>
<dbReference type="InterPro" id="IPR001509">
    <property type="entry name" value="Epimerase_deHydtase"/>
</dbReference>